<dbReference type="AlphaFoldDB" id="A0A537K4T6"/>
<keyword evidence="2" id="KW-0732">Signal</keyword>
<evidence type="ECO:0000256" key="1">
    <source>
        <dbReference type="SAM" id="Coils"/>
    </source>
</evidence>
<evidence type="ECO:0000313" key="3">
    <source>
        <dbReference type="EMBL" id="TMI90778.1"/>
    </source>
</evidence>
<dbReference type="InterPro" id="IPR024930">
    <property type="entry name" value="Skp_dom_sf"/>
</dbReference>
<evidence type="ECO:0000256" key="2">
    <source>
        <dbReference type="SAM" id="SignalP"/>
    </source>
</evidence>
<organism evidence="3 4">
    <name type="scientific">Candidatus Segetimicrobium genomatis</name>
    <dbReference type="NCBI Taxonomy" id="2569760"/>
    <lineage>
        <taxon>Bacteria</taxon>
        <taxon>Bacillati</taxon>
        <taxon>Candidatus Sysuimicrobiota</taxon>
        <taxon>Candidatus Sysuimicrobiia</taxon>
        <taxon>Candidatus Sysuimicrobiales</taxon>
        <taxon>Candidatus Segetimicrobiaceae</taxon>
        <taxon>Candidatus Segetimicrobium</taxon>
    </lineage>
</organism>
<dbReference type="EMBL" id="VBAK01000107">
    <property type="protein sequence ID" value="TMI90778.1"/>
    <property type="molecule type" value="Genomic_DNA"/>
</dbReference>
<keyword evidence="1" id="KW-0175">Coiled coil</keyword>
<comment type="caution">
    <text evidence="3">The sequence shown here is derived from an EMBL/GenBank/DDBJ whole genome shotgun (WGS) entry which is preliminary data.</text>
</comment>
<protein>
    <submittedName>
        <fullName evidence="3">Uncharacterized protein</fullName>
    </submittedName>
</protein>
<accession>A0A537K4T6</accession>
<dbReference type="SUPFAM" id="SSF111384">
    <property type="entry name" value="OmpH-like"/>
    <property type="match status" value="1"/>
</dbReference>
<sequence>MTRPLVWAALAALLAGCSGRAMTANPAPALPPEARAATAPRIAVVDLTRATRVHPRWAEVAALDRQISVLQAKLALASDPRLSAARIEIPRVDLTPEMKAAVERMRPEFQHEVEAVRAAARAELDAYAAQVRAGQQQQLVAKRAALEAQMTAAIQEKRDALDQDGQEYQQQQLAEYRLPILNLKLKLENVQPSARGDVETLNEQLQALTKERDEKIAAHEKANQETLQEFQQGQIRRSNDRLAALSAQLNADGQRLVDARAAEITARVRAQLEATQAEFNQRLRGQQEAIVTSARAAQAQAVAQAQAQARSETERIRALQDQLVAVQRDRARLYALILAAVRVESAGLAQERKWDVVLTEAISAPGAFDATDEVIARIRR</sequence>
<feature type="chain" id="PRO_5021701684" evidence="2">
    <location>
        <begin position="24"/>
        <end position="380"/>
    </location>
</feature>
<feature type="coiled-coil region" evidence="1">
    <location>
        <begin position="136"/>
        <end position="163"/>
    </location>
</feature>
<dbReference type="Proteomes" id="UP000318509">
    <property type="component" value="Unassembled WGS sequence"/>
</dbReference>
<dbReference type="PROSITE" id="PS51257">
    <property type="entry name" value="PROKAR_LIPOPROTEIN"/>
    <property type="match status" value="1"/>
</dbReference>
<name>A0A537K4T6_9BACT</name>
<evidence type="ECO:0000313" key="4">
    <source>
        <dbReference type="Proteomes" id="UP000318509"/>
    </source>
</evidence>
<gene>
    <name evidence="3" type="ORF">E6H00_06040</name>
</gene>
<reference evidence="3 4" key="1">
    <citation type="journal article" date="2019" name="Nat. Microbiol.">
        <title>Mediterranean grassland soil C-N compound turnover is dependent on rainfall and depth, and is mediated by genomically divergent microorganisms.</title>
        <authorList>
            <person name="Diamond S."/>
            <person name="Andeer P.F."/>
            <person name="Li Z."/>
            <person name="Crits-Christoph A."/>
            <person name="Burstein D."/>
            <person name="Anantharaman K."/>
            <person name="Lane K.R."/>
            <person name="Thomas B.C."/>
            <person name="Pan C."/>
            <person name="Northen T.R."/>
            <person name="Banfield J.F."/>
        </authorList>
    </citation>
    <scope>NUCLEOTIDE SEQUENCE [LARGE SCALE GENOMIC DNA]</scope>
    <source>
        <strain evidence="3">NP_3</strain>
    </source>
</reference>
<feature type="coiled-coil region" evidence="1">
    <location>
        <begin position="269"/>
        <end position="329"/>
    </location>
</feature>
<feature type="coiled-coil region" evidence="1">
    <location>
        <begin position="198"/>
        <end position="225"/>
    </location>
</feature>
<feature type="signal peptide" evidence="2">
    <location>
        <begin position="1"/>
        <end position="23"/>
    </location>
</feature>
<proteinExistence type="predicted"/>